<dbReference type="AlphaFoldDB" id="A0A212LZK7"/>
<gene>
    <name evidence="1" type="ORF">KL86SPO_50669</name>
</gene>
<evidence type="ECO:0000313" key="1">
    <source>
        <dbReference type="EMBL" id="SCM82897.1"/>
    </source>
</evidence>
<organism evidence="1">
    <name type="scientific">uncultured Sporomusa sp</name>
    <dbReference type="NCBI Taxonomy" id="307249"/>
    <lineage>
        <taxon>Bacteria</taxon>
        <taxon>Bacillati</taxon>
        <taxon>Bacillota</taxon>
        <taxon>Negativicutes</taxon>
        <taxon>Selenomonadales</taxon>
        <taxon>Sporomusaceae</taxon>
        <taxon>Sporomusa</taxon>
        <taxon>environmental samples</taxon>
    </lineage>
</organism>
<sequence length="86" mass="9775">MLKLLLTLLSNKQLHALAYILTALGPNKSLTLATSCFRLFAQLPKSKIFSCLSLLLRPQYFQDAITLLLLTLFSPSARRHIYSPRR</sequence>
<protein>
    <submittedName>
        <fullName evidence="1">Uncharacterized protein</fullName>
    </submittedName>
</protein>
<dbReference type="EMBL" id="FMJE01000005">
    <property type="protein sequence ID" value="SCM82897.1"/>
    <property type="molecule type" value="Genomic_DNA"/>
</dbReference>
<reference evidence="1" key="1">
    <citation type="submission" date="2016-08" db="EMBL/GenBank/DDBJ databases">
        <authorList>
            <person name="Seilhamer J.J."/>
        </authorList>
    </citation>
    <scope>NUCLEOTIDE SEQUENCE</scope>
    <source>
        <strain evidence="1">86</strain>
    </source>
</reference>
<proteinExistence type="predicted"/>
<accession>A0A212LZK7</accession>
<dbReference type="RefSeq" id="WP_288185456.1">
    <property type="nucleotide sequence ID" value="NZ_LT608335.1"/>
</dbReference>
<name>A0A212LZK7_9FIRM</name>